<proteinExistence type="predicted"/>
<name>A0A4R4RP85_9ACTN</name>
<dbReference type="RefSeq" id="WP_131983236.1">
    <property type="nucleotide sequence ID" value="NZ_SMKL01000026.1"/>
</dbReference>
<evidence type="ECO:0000313" key="3">
    <source>
        <dbReference type="Proteomes" id="UP000295621"/>
    </source>
</evidence>
<evidence type="ECO:0000313" key="2">
    <source>
        <dbReference type="EMBL" id="TDC50949.1"/>
    </source>
</evidence>
<keyword evidence="2" id="KW-0378">Hydrolase</keyword>
<dbReference type="AlphaFoldDB" id="A0A4R4RP85"/>
<accession>A0A4R4RP85</accession>
<protein>
    <submittedName>
        <fullName evidence="2">Carboxypeptidase regulatory-like domain-containing protein</fullName>
    </submittedName>
</protein>
<comment type="caution">
    <text evidence="2">The sequence shown here is derived from an EMBL/GenBank/DDBJ whole genome shotgun (WGS) entry which is preliminary data.</text>
</comment>
<organism evidence="2 3">
    <name type="scientific">Jiangella ureilytica</name>
    <dbReference type="NCBI Taxonomy" id="2530374"/>
    <lineage>
        <taxon>Bacteria</taxon>
        <taxon>Bacillati</taxon>
        <taxon>Actinomycetota</taxon>
        <taxon>Actinomycetes</taxon>
        <taxon>Jiangellales</taxon>
        <taxon>Jiangellaceae</taxon>
        <taxon>Jiangella</taxon>
    </lineage>
</organism>
<evidence type="ECO:0000256" key="1">
    <source>
        <dbReference type="SAM" id="MobiDB-lite"/>
    </source>
</evidence>
<gene>
    <name evidence="2" type="ORF">E1212_13475</name>
</gene>
<dbReference type="PROSITE" id="PS51257">
    <property type="entry name" value="PROKAR_LIPOPROTEIN"/>
    <property type="match status" value="1"/>
</dbReference>
<keyword evidence="2" id="KW-0645">Protease</keyword>
<dbReference type="GO" id="GO:0004180">
    <property type="term" value="F:carboxypeptidase activity"/>
    <property type="evidence" value="ECO:0007669"/>
    <property type="project" value="UniProtKB-KW"/>
</dbReference>
<keyword evidence="3" id="KW-1185">Reference proteome</keyword>
<dbReference type="Proteomes" id="UP000295621">
    <property type="component" value="Unassembled WGS sequence"/>
</dbReference>
<dbReference type="EMBL" id="SMKL01000026">
    <property type="protein sequence ID" value="TDC50949.1"/>
    <property type="molecule type" value="Genomic_DNA"/>
</dbReference>
<feature type="region of interest" description="Disordered" evidence="1">
    <location>
        <begin position="140"/>
        <end position="162"/>
    </location>
</feature>
<reference evidence="2 3" key="1">
    <citation type="submission" date="2019-02" db="EMBL/GenBank/DDBJ databases">
        <title>Draft genome sequences of novel Actinobacteria.</title>
        <authorList>
            <person name="Sahin N."/>
            <person name="Ay H."/>
            <person name="Saygin H."/>
        </authorList>
    </citation>
    <scope>NUCLEOTIDE SEQUENCE [LARGE SCALE GENOMIC DNA]</scope>
    <source>
        <strain evidence="2 3">KC603</strain>
    </source>
</reference>
<sequence length="162" mass="16499">MTATRSVVTTAAAVLLAAGCSTPEHGPGHPAATSPVPPSAVSEIPEPESAATLLPGIPDSAELSEPVVARGRVVRADGAVVPDALVTLTTRLNPVAAARSGPDGQYELRIAAHLRAELATNENGQVEFAVSAESAEGDGRLPVWTAPAEPTHPYTADIEVTE</sequence>
<keyword evidence="2" id="KW-0121">Carboxypeptidase</keyword>
<dbReference type="OrthoDB" id="5195761at2"/>
<dbReference type="InterPro" id="IPR008969">
    <property type="entry name" value="CarboxyPept-like_regulatory"/>
</dbReference>
<dbReference type="SUPFAM" id="SSF49464">
    <property type="entry name" value="Carboxypeptidase regulatory domain-like"/>
    <property type="match status" value="1"/>
</dbReference>